<dbReference type="EMBL" id="GBRH01268065">
    <property type="protein sequence ID" value="JAD29830.1"/>
    <property type="molecule type" value="Transcribed_RNA"/>
</dbReference>
<evidence type="ECO:0000313" key="1">
    <source>
        <dbReference type="EMBL" id="JAD29830.1"/>
    </source>
</evidence>
<reference evidence="1" key="2">
    <citation type="journal article" date="2015" name="Data Brief">
        <title>Shoot transcriptome of the giant reed, Arundo donax.</title>
        <authorList>
            <person name="Barrero R.A."/>
            <person name="Guerrero F.D."/>
            <person name="Moolhuijzen P."/>
            <person name="Goolsby J.A."/>
            <person name="Tidwell J."/>
            <person name="Bellgard S.E."/>
            <person name="Bellgard M.I."/>
        </authorList>
    </citation>
    <scope>NUCLEOTIDE SEQUENCE</scope>
    <source>
        <tissue evidence="1">Shoot tissue taken approximately 20 cm above the soil surface</tissue>
    </source>
</reference>
<protein>
    <submittedName>
        <fullName evidence="1">Uncharacterized protein</fullName>
    </submittedName>
</protein>
<reference evidence="1" key="1">
    <citation type="submission" date="2014-09" db="EMBL/GenBank/DDBJ databases">
        <authorList>
            <person name="Magalhaes I.L.F."/>
            <person name="Oliveira U."/>
            <person name="Santos F.R."/>
            <person name="Vidigal T.H.D.A."/>
            <person name="Brescovit A.D."/>
            <person name="Santos A.J."/>
        </authorList>
    </citation>
    <scope>NUCLEOTIDE SEQUENCE</scope>
    <source>
        <tissue evidence="1">Shoot tissue taken approximately 20 cm above the soil surface</tissue>
    </source>
</reference>
<name>A0A0A8YZB6_ARUDO</name>
<proteinExistence type="predicted"/>
<sequence>MEHKFQISLGTLTRKKTRQDMFWSCGSLLVFRFFSQVLRQEVPSCRN</sequence>
<organism evidence="1">
    <name type="scientific">Arundo donax</name>
    <name type="common">Giant reed</name>
    <name type="synonym">Donax arundinaceus</name>
    <dbReference type="NCBI Taxonomy" id="35708"/>
    <lineage>
        <taxon>Eukaryota</taxon>
        <taxon>Viridiplantae</taxon>
        <taxon>Streptophyta</taxon>
        <taxon>Embryophyta</taxon>
        <taxon>Tracheophyta</taxon>
        <taxon>Spermatophyta</taxon>
        <taxon>Magnoliopsida</taxon>
        <taxon>Liliopsida</taxon>
        <taxon>Poales</taxon>
        <taxon>Poaceae</taxon>
        <taxon>PACMAD clade</taxon>
        <taxon>Arundinoideae</taxon>
        <taxon>Arundineae</taxon>
        <taxon>Arundo</taxon>
    </lineage>
</organism>
<dbReference type="AlphaFoldDB" id="A0A0A8YZB6"/>
<accession>A0A0A8YZB6</accession>